<evidence type="ECO:0008006" key="3">
    <source>
        <dbReference type="Google" id="ProtNLM"/>
    </source>
</evidence>
<accession>A0A9Q8E9N3</accession>
<proteinExistence type="predicted"/>
<protein>
    <recommendedName>
        <fullName evidence="3">DNA polymerase V subunit UmuD</fullName>
    </recommendedName>
</protein>
<dbReference type="Proteomes" id="UP000255286">
    <property type="component" value="Unassembled WGS sequence"/>
</dbReference>
<sequence length="108" mass="11654">MGFPSPANDYVERTLNIDILCHIDANCISIETSSGYAVINRSLRVQQGNTILINNCGTMQFAKLMGKSLITSDGEALEGQVLDDVNVIGVVTFIINSTRLSEADSSPF</sequence>
<dbReference type="AlphaFoldDB" id="A0A9Q8E9N3"/>
<organism evidence="1 2">
    <name type="scientific">Citrobacter youngae</name>
    <dbReference type="NCBI Taxonomy" id="133448"/>
    <lineage>
        <taxon>Bacteria</taxon>
        <taxon>Pseudomonadati</taxon>
        <taxon>Pseudomonadota</taxon>
        <taxon>Gammaproteobacteria</taxon>
        <taxon>Enterobacterales</taxon>
        <taxon>Enterobacteriaceae</taxon>
        <taxon>Citrobacter</taxon>
        <taxon>Citrobacter freundii complex</taxon>
    </lineage>
</organism>
<reference evidence="1 2" key="1">
    <citation type="submission" date="2018-06" db="EMBL/GenBank/DDBJ databases">
        <authorList>
            <consortium name="Pathogen Informatics"/>
            <person name="Doyle S."/>
        </authorList>
    </citation>
    <scope>NUCLEOTIDE SEQUENCE [LARGE SCALE GENOMIC DNA]</scope>
    <source>
        <strain evidence="1 2">NCTC8782</strain>
    </source>
</reference>
<evidence type="ECO:0000313" key="2">
    <source>
        <dbReference type="Proteomes" id="UP000255286"/>
    </source>
</evidence>
<dbReference type="EMBL" id="UIGT01000001">
    <property type="protein sequence ID" value="SUX81684.1"/>
    <property type="molecule type" value="Genomic_DNA"/>
</dbReference>
<comment type="caution">
    <text evidence="1">The sequence shown here is derived from an EMBL/GenBank/DDBJ whole genome shotgun (WGS) entry which is preliminary data.</text>
</comment>
<name>A0A9Q8E9N3_9ENTR</name>
<evidence type="ECO:0000313" key="1">
    <source>
        <dbReference type="EMBL" id="SUX81684.1"/>
    </source>
</evidence>
<gene>
    <name evidence="1" type="ORF">NCTC8782_04317</name>
</gene>
<dbReference type="RefSeq" id="WP_115602198.1">
    <property type="nucleotide sequence ID" value="NZ_JBKOFE010000005.1"/>
</dbReference>